<dbReference type="Pfam" id="PF12833">
    <property type="entry name" value="HTH_18"/>
    <property type="match status" value="1"/>
</dbReference>
<comment type="caution">
    <text evidence="5">The sequence shown here is derived from an EMBL/GenBank/DDBJ whole genome shotgun (WGS) entry which is preliminary data.</text>
</comment>
<protein>
    <submittedName>
        <fullName evidence="5">AraC family transcriptional regulator</fullName>
    </submittedName>
</protein>
<dbReference type="SUPFAM" id="SSF46689">
    <property type="entry name" value="Homeodomain-like"/>
    <property type="match status" value="2"/>
</dbReference>
<sequence length="132" mass="15284">MFKIGQKLAQWLLWIFVRVGCVFRSLGETMDAFAKVIPHLHENFAERLSTEELAEMAGLSVGHYERRFRRAFGASPRQYLVRIRVEQAAKILLETDVTVSEVAHAGGFYDHAYFSRSFRKIMQLSPSQYRGR</sequence>
<dbReference type="InterPro" id="IPR018060">
    <property type="entry name" value="HTH_AraC"/>
</dbReference>
<dbReference type="SMART" id="SM00342">
    <property type="entry name" value="HTH_ARAC"/>
    <property type="match status" value="1"/>
</dbReference>
<dbReference type="InterPro" id="IPR009057">
    <property type="entry name" value="Homeodomain-like_sf"/>
</dbReference>
<reference evidence="5 6" key="1">
    <citation type="submission" date="2023-06" db="EMBL/GenBank/DDBJ databases">
        <title>Roseiconus lacunae JC819 isolated from Gulf of Mannar region, Tamil Nadu.</title>
        <authorList>
            <person name="Pk S."/>
            <person name="Ch S."/>
            <person name="Ch V.R."/>
        </authorList>
    </citation>
    <scope>NUCLEOTIDE SEQUENCE [LARGE SCALE GENOMIC DNA]</scope>
    <source>
        <strain evidence="5 6">JC819</strain>
    </source>
</reference>
<feature type="domain" description="HTH araC/xylS-type" evidence="4">
    <location>
        <begin position="34"/>
        <end position="132"/>
    </location>
</feature>
<dbReference type="Proteomes" id="UP001239462">
    <property type="component" value="Unassembled WGS sequence"/>
</dbReference>
<evidence type="ECO:0000256" key="3">
    <source>
        <dbReference type="ARBA" id="ARBA00023163"/>
    </source>
</evidence>
<keyword evidence="2" id="KW-0238">DNA-binding</keyword>
<dbReference type="Gene3D" id="1.10.10.60">
    <property type="entry name" value="Homeodomain-like"/>
    <property type="match status" value="2"/>
</dbReference>
<dbReference type="InterPro" id="IPR018062">
    <property type="entry name" value="HTH_AraC-typ_CS"/>
</dbReference>
<dbReference type="PROSITE" id="PS01124">
    <property type="entry name" value="HTH_ARAC_FAMILY_2"/>
    <property type="match status" value="1"/>
</dbReference>
<dbReference type="InterPro" id="IPR020449">
    <property type="entry name" value="Tscrpt_reg_AraC-type_HTH"/>
</dbReference>
<organism evidence="5 6">
    <name type="scientific">Roseiconus lacunae</name>
    <dbReference type="NCBI Taxonomy" id="2605694"/>
    <lineage>
        <taxon>Bacteria</taxon>
        <taxon>Pseudomonadati</taxon>
        <taxon>Planctomycetota</taxon>
        <taxon>Planctomycetia</taxon>
        <taxon>Pirellulales</taxon>
        <taxon>Pirellulaceae</taxon>
        <taxon>Roseiconus</taxon>
    </lineage>
</organism>
<dbReference type="EMBL" id="JASZZN010000003">
    <property type="protein sequence ID" value="MDM4014653.1"/>
    <property type="molecule type" value="Genomic_DNA"/>
</dbReference>
<evidence type="ECO:0000313" key="5">
    <source>
        <dbReference type="EMBL" id="MDM4014653.1"/>
    </source>
</evidence>
<dbReference type="PROSITE" id="PS00041">
    <property type="entry name" value="HTH_ARAC_FAMILY_1"/>
    <property type="match status" value="1"/>
</dbReference>
<evidence type="ECO:0000259" key="4">
    <source>
        <dbReference type="PROSITE" id="PS01124"/>
    </source>
</evidence>
<keyword evidence="3" id="KW-0804">Transcription</keyword>
<dbReference type="PRINTS" id="PR00032">
    <property type="entry name" value="HTHARAC"/>
</dbReference>
<proteinExistence type="predicted"/>
<evidence type="ECO:0000313" key="6">
    <source>
        <dbReference type="Proteomes" id="UP001239462"/>
    </source>
</evidence>
<dbReference type="RefSeq" id="WP_289162336.1">
    <property type="nucleotide sequence ID" value="NZ_JASZZN010000003.1"/>
</dbReference>
<dbReference type="PANTHER" id="PTHR46796">
    <property type="entry name" value="HTH-TYPE TRANSCRIPTIONAL ACTIVATOR RHAS-RELATED"/>
    <property type="match status" value="1"/>
</dbReference>
<name>A0ABT7PDS6_9BACT</name>
<dbReference type="InterPro" id="IPR050204">
    <property type="entry name" value="AraC_XylS_family_regulators"/>
</dbReference>
<gene>
    <name evidence="5" type="ORF">QTN89_04365</name>
</gene>
<dbReference type="PANTHER" id="PTHR46796:SF13">
    <property type="entry name" value="HTH-TYPE TRANSCRIPTIONAL ACTIVATOR RHAS"/>
    <property type="match status" value="1"/>
</dbReference>
<evidence type="ECO:0000256" key="2">
    <source>
        <dbReference type="ARBA" id="ARBA00023125"/>
    </source>
</evidence>
<accession>A0ABT7PDS6</accession>
<keyword evidence="6" id="KW-1185">Reference proteome</keyword>
<evidence type="ECO:0000256" key="1">
    <source>
        <dbReference type="ARBA" id="ARBA00023015"/>
    </source>
</evidence>
<keyword evidence="1" id="KW-0805">Transcription regulation</keyword>